<accession>A0A0E9PV32</accession>
<name>A0A0E9PV32_ANGAN</name>
<protein>
    <submittedName>
        <fullName evidence="1">Uncharacterized protein</fullName>
    </submittedName>
</protein>
<reference evidence="1" key="1">
    <citation type="submission" date="2014-11" db="EMBL/GenBank/DDBJ databases">
        <authorList>
            <person name="Amaro Gonzalez C."/>
        </authorList>
    </citation>
    <scope>NUCLEOTIDE SEQUENCE</scope>
</reference>
<dbReference type="EMBL" id="GBXM01100637">
    <property type="protein sequence ID" value="JAH07940.1"/>
    <property type="molecule type" value="Transcribed_RNA"/>
</dbReference>
<sequence>MIRIFIKIF</sequence>
<evidence type="ECO:0000313" key="1">
    <source>
        <dbReference type="EMBL" id="JAH07940.1"/>
    </source>
</evidence>
<organism evidence="1">
    <name type="scientific">Anguilla anguilla</name>
    <name type="common">European freshwater eel</name>
    <name type="synonym">Muraena anguilla</name>
    <dbReference type="NCBI Taxonomy" id="7936"/>
    <lineage>
        <taxon>Eukaryota</taxon>
        <taxon>Metazoa</taxon>
        <taxon>Chordata</taxon>
        <taxon>Craniata</taxon>
        <taxon>Vertebrata</taxon>
        <taxon>Euteleostomi</taxon>
        <taxon>Actinopterygii</taxon>
        <taxon>Neopterygii</taxon>
        <taxon>Teleostei</taxon>
        <taxon>Anguilliformes</taxon>
        <taxon>Anguillidae</taxon>
        <taxon>Anguilla</taxon>
    </lineage>
</organism>
<reference evidence="1" key="2">
    <citation type="journal article" date="2015" name="Fish Shellfish Immunol.">
        <title>Early steps in the European eel (Anguilla anguilla)-Vibrio vulnificus interaction in the gills: Role of the RtxA13 toxin.</title>
        <authorList>
            <person name="Callol A."/>
            <person name="Pajuelo D."/>
            <person name="Ebbesson L."/>
            <person name="Teles M."/>
            <person name="MacKenzie S."/>
            <person name="Amaro C."/>
        </authorList>
    </citation>
    <scope>NUCLEOTIDE SEQUENCE</scope>
</reference>
<proteinExistence type="predicted"/>